<dbReference type="EMBL" id="SSSM01000001">
    <property type="protein sequence ID" value="THG32869.1"/>
    <property type="molecule type" value="Genomic_DNA"/>
</dbReference>
<name>A0A4S4FQM4_9MICO</name>
<dbReference type="AlphaFoldDB" id="A0A4S4FQM4"/>
<dbReference type="InterPro" id="IPR023159">
    <property type="entry name" value="SO1590-like_sf"/>
</dbReference>
<protein>
    <submittedName>
        <fullName evidence="1">DUF3224 domain-containing protein</fullName>
    </submittedName>
</protein>
<proteinExistence type="predicted"/>
<sequence length="135" mass="13602">MIATGNFTTSNFIPAPVEPAAPIETGLPVGVATMIKTFTGEIDGRASTIFVSAFDPSTGVGTYMALESFEGSIGGKTGACNLLHVASTGGDDAYNQLFIIVPASGTGELAGITGTGALSVGEDDAYTVTLDYSIV</sequence>
<dbReference type="Proteomes" id="UP000309133">
    <property type="component" value="Unassembled WGS sequence"/>
</dbReference>
<evidence type="ECO:0000313" key="2">
    <source>
        <dbReference type="Proteomes" id="UP000309133"/>
    </source>
</evidence>
<dbReference type="InterPro" id="IPR021607">
    <property type="entry name" value="DUF3224"/>
</dbReference>
<dbReference type="Pfam" id="PF11528">
    <property type="entry name" value="DUF3224"/>
    <property type="match status" value="1"/>
</dbReference>
<organism evidence="1 2">
    <name type="scientific">Naasia lichenicola</name>
    <dbReference type="NCBI Taxonomy" id="2565933"/>
    <lineage>
        <taxon>Bacteria</taxon>
        <taxon>Bacillati</taxon>
        <taxon>Actinomycetota</taxon>
        <taxon>Actinomycetes</taxon>
        <taxon>Micrococcales</taxon>
        <taxon>Microbacteriaceae</taxon>
        <taxon>Naasia</taxon>
    </lineage>
</organism>
<comment type="caution">
    <text evidence="1">The sequence shown here is derived from an EMBL/GenBank/DDBJ whole genome shotgun (WGS) entry which is preliminary data.</text>
</comment>
<dbReference type="RefSeq" id="WP_136425650.1">
    <property type="nucleotide sequence ID" value="NZ_SSSM01000001.1"/>
</dbReference>
<evidence type="ECO:0000313" key="1">
    <source>
        <dbReference type="EMBL" id="THG32869.1"/>
    </source>
</evidence>
<dbReference type="Gene3D" id="2.40.350.10">
    <property type="entry name" value="SO1590-like"/>
    <property type="match status" value="1"/>
</dbReference>
<accession>A0A4S4FQM4</accession>
<keyword evidence="2" id="KW-1185">Reference proteome</keyword>
<dbReference type="SUPFAM" id="SSF159238">
    <property type="entry name" value="SO1590-like"/>
    <property type="match status" value="1"/>
</dbReference>
<reference evidence="1 2" key="1">
    <citation type="submission" date="2019-04" db="EMBL/GenBank/DDBJ databases">
        <authorList>
            <person name="Jiang L."/>
        </authorList>
    </citation>
    <scope>NUCLEOTIDE SEQUENCE [LARGE SCALE GENOMIC DNA]</scope>
    <source>
        <strain evidence="1 2">YIM 131853</strain>
    </source>
</reference>
<dbReference type="OrthoDB" id="882224at2"/>
<gene>
    <name evidence="1" type="ORF">E6C64_00365</name>
</gene>